<feature type="signal peptide" evidence="1">
    <location>
        <begin position="1"/>
        <end position="25"/>
    </location>
</feature>
<dbReference type="Pfam" id="PF05257">
    <property type="entry name" value="CHAP"/>
    <property type="match status" value="1"/>
</dbReference>
<keyword evidence="1" id="KW-0732">Signal</keyword>
<protein>
    <submittedName>
        <fullName evidence="3">CHAP domain-containing protein</fullName>
    </submittedName>
</protein>
<dbReference type="AlphaFoldDB" id="A0A931HBG2"/>
<comment type="caution">
    <text evidence="3">The sequence shown here is derived from an EMBL/GenBank/DDBJ whole genome shotgun (WGS) entry which is preliminary data.</text>
</comment>
<accession>A0A931HBG2</accession>
<sequence length="219" mass="23314">MKRHRKLILAGLAAAPLLSPIGAQARSAIDAIVASADYGQGNDPKVAESSTAFAMHTETSAAGPLECVPFARDISGIRIRGDAHTWWKQAKGRYARGHEPRVGAVMAMPAHGNSTLGHVAAVSEVIDSRTILLSHANWSYPGKIERNVVALDVSENNDWSSVRIWYGPSETLGASHWPVSGFIYNAKPGSGPERLRESRSTLASVRSDDPIGAIIAGAE</sequence>
<dbReference type="Gene3D" id="3.90.1720.10">
    <property type="entry name" value="endopeptidase domain like (from Nostoc punctiforme)"/>
    <property type="match status" value="1"/>
</dbReference>
<dbReference type="Proteomes" id="UP000617634">
    <property type="component" value="Unassembled WGS sequence"/>
</dbReference>
<feature type="domain" description="Peptidase C51" evidence="2">
    <location>
        <begin position="42"/>
        <end position="163"/>
    </location>
</feature>
<dbReference type="PROSITE" id="PS50911">
    <property type="entry name" value="CHAP"/>
    <property type="match status" value="1"/>
</dbReference>
<dbReference type="InterPro" id="IPR007921">
    <property type="entry name" value="CHAP_dom"/>
</dbReference>
<evidence type="ECO:0000256" key="1">
    <source>
        <dbReference type="SAM" id="SignalP"/>
    </source>
</evidence>
<evidence type="ECO:0000259" key="2">
    <source>
        <dbReference type="PROSITE" id="PS50911"/>
    </source>
</evidence>
<proteinExistence type="predicted"/>
<gene>
    <name evidence="3" type="ORF">I5E68_05760</name>
</gene>
<organism evidence="3 4">
    <name type="scientific">Novosphingobium aureum</name>
    <dbReference type="NCBI Taxonomy" id="2792964"/>
    <lineage>
        <taxon>Bacteria</taxon>
        <taxon>Pseudomonadati</taxon>
        <taxon>Pseudomonadota</taxon>
        <taxon>Alphaproteobacteria</taxon>
        <taxon>Sphingomonadales</taxon>
        <taxon>Sphingomonadaceae</taxon>
        <taxon>Novosphingobium</taxon>
    </lineage>
</organism>
<dbReference type="EMBL" id="JADZGI010000001">
    <property type="protein sequence ID" value="MBH0112458.1"/>
    <property type="molecule type" value="Genomic_DNA"/>
</dbReference>
<evidence type="ECO:0000313" key="4">
    <source>
        <dbReference type="Proteomes" id="UP000617634"/>
    </source>
</evidence>
<evidence type="ECO:0000313" key="3">
    <source>
        <dbReference type="EMBL" id="MBH0112458.1"/>
    </source>
</evidence>
<dbReference type="SUPFAM" id="SSF54001">
    <property type="entry name" value="Cysteine proteinases"/>
    <property type="match status" value="1"/>
</dbReference>
<dbReference type="InterPro" id="IPR038765">
    <property type="entry name" value="Papain-like_cys_pep_sf"/>
</dbReference>
<name>A0A931HBG2_9SPHN</name>
<feature type="chain" id="PRO_5037140802" evidence="1">
    <location>
        <begin position="26"/>
        <end position="219"/>
    </location>
</feature>
<keyword evidence="4" id="KW-1185">Reference proteome</keyword>
<reference evidence="3" key="1">
    <citation type="submission" date="2020-11" db="EMBL/GenBank/DDBJ databases">
        <title>Novosphingobium aureum sp. nov., a marine bacterium isolated from sediment of a salt flat.</title>
        <authorList>
            <person name="Yoo Y."/>
            <person name="Kim J.-J."/>
        </authorList>
    </citation>
    <scope>NUCLEOTIDE SEQUENCE</scope>
    <source>
        <strain evidence="3">YJ-S2-02</strain>
    </source>
</reference>